<dbReference type="OrthoDB" id="7059744at2"/>
<comment type="caution">
    <text evidence="1">The sequence shown here is derived from an EMBL/GenBank/DDBJ whole genome shotgun (WGS) entry which is preliminary data.</text>
</comment>
<dbReference type="Proteomes" id="UP000004931">
    <property type="component" value="Unassembled WGS sequence"/>
</dbReference>
<proteinExistence type="predicted"/>
<name>A0YBL5_9GAMM</name>
<dbReference type="Gene3D" id="3.30.70.100">
    <property type="match status" value="1"/>
</dbReference>
<sequence length="113" mass="12949">MMFEIRSYHYDPSKFAAYKKWAVDEAVPFLKANLNVVGFWLDDGSAVELTGSDPTPHKHGAANVTWIIKWESEADRDRGFEEVLGGEGWQDIWSRHPDADGYLQMEARFAEEI</sequence>
<keyword evidence="2" id="KW-1185">Reference proteome</keyword>
<evidence type="ECO:0000313" key="2">
    <source>
        <dbReference type="Proteomes" id="UP000004931"/>
    </source>
</evidence>
<organism evidence="1 2">
    <name type="scientific">marine gamma proteobacterium HTCC2143</name>
    <dbReference type="NCBI Taxonomy" id="247633"/>
    <lineage>
        <taxon>Bacteria</taxon>
        <taxon>Pseudomonadati</taxon>
        <taxon>Pseudomonadota</taxon>
        <taxon>Gammaproteobacteria</taxon>
        <taxon>Cellvibrionales</taxon>
        <taxon>Spongiibacteraceae</taxon>
        <taxon>BD1-7 clade</taxon>
    </lineage>
</organism>
<dbReference type="AlphaFoldDB" id="A0YBL5"/>
<dbReference type="EMBL" id="AAVT01000002">
    <property type="protein sequence ID" value="EAW31945.1"/>
    <property type="molecule type" value="Genomic_DNA"/>
</dbReference>
<dbReference type="InterPro" id="IPR011008">
    <property type="entry name" value="Dimeric_a/b-barrel"/>
</dbReference>
<evidence type="ECO:0008006" key="3">
    <source>
        <dbReference type="Google" id="ProtNLM"/>
    </source>
</evidence>
<reference evidence="1 2" key="1">
    <citation type="journal article" date="2010" name="J. Bacteriol.">
        <title>Genome sequence of the oligotrophic marine Gammaproteobacterium HTCC2143, isolated from the Oregon Coast.</title>
        <authorList>
            <person name="Oh H.M."/>
            <person name="Kang I."/>
            <person name="Ferriera S."/>
            <person name="Giovannoni S.J."/>
            <person name="Cho J.C."/>
        </authorList>
    </citation>
    <scope>NUCLEOTIDE SEQUENCE [LARGE SCALE GENOMIC DNA]</scope>
    <source>
        <strain evidence="1 2">HTCC2143</strain>
    </source>
</reference>
<dbReference type="SUPFAM" id="SSF54909">
    <property type="entry name" value="Dimeric alpha+beta barrel"/>
    <property type="match status" value="1"/>
</dbReference>
<gene>
    <name evidence="1" type="ORF">GP2143_05825</name>
</gene>
<evidence type="ECO:0000313" key="1">
    <source>
        <dbReference type="EMBL" id="EAW31945.1"/>
    </source>
</evidence>
<protein>
    <recommendedName>
        <fullName evidence="3">NIPSNAP domain-containing protein</fullName>
    </recommendedName>
</protein>
<accession>A0YBL5</accession>